<protein>
    <submittedName>
        <fullName evidence="8">Glutamine synthetase</fullName>
    </submittedName>
</protein>
<dbReference type="RefSeq" id="XP_011392295.1">
    <property type="nucleotide sequence ID" value="XM_011393993.1"/>
</dbReference>
<evidence type="ECO:0000259" key="7">
    <source>
        <dbReference type="PROSITE" id="PS51987"/>
    </source>
</evidence>
<organism evidence="8 9">
    <name type="scientific">Mycosarcoma maydis</name>
    <name type="common">Corn smut fungus</name>
    <name type="synonym">Ustilago maydis</name>
    <dbReference type="NCBI Taxonomy" id="5270"/>
    <lineage>
        <taxon>Eukaryota</taxon>
        <taxon>Fungi</taxon>
        <taxon>Dikarya</taxon>
        <taxon>Basidiomycota</taxon>
        <taxon>Ustilaginomycotina</taxon>
        <taxon>Ustilaginomycetes</taxon>
        <taxon>Ustilaginales</taxon>
        <taxon>Ustilaginaceae</taxon>
        <taxon>Mycosarcoma</taxon>
    </lineage>
</organism>
<dbReference type="Gene3D" id="3.30.590.10">
    <property type="entry name" value="Glutamine synthetase/guanido kinase, catalytic domain"/>
    <property type="match status" value="1"/>
</dbReference>
<dbReference type="KEGG" id="uma:UMAG_05971"/>
<dbReference type="PANTHER" id="PTHR43785">
    <property type="entry name" value="GAMMA-GLUTAMYLPUTRESCINE SYNTHETASE"/>
    <property type="match status" value="1"/>
</dbReference>
<dbReference type="GO" id="GO:0006576">
    <property type="term" value="P:biogenic amine metabolic process"/>
    <property type="evidence" value="ECO:0007669"/>
    <property type="project" value="UniProtKB-ARBA"/>
</dbReference>
<dbReference type="VEuPathDB" id="FungiDB:UMAG_05971"/>
<proteinExistence type="inferred from homology"/>
<evidence type="ECO:0000256" key="1">
    <source>
        <dbReference type="ARBA" id="ARBA00009897"/>
    </source>
</evidence>
<evidence type="ECO:0000256" key="6">
    <source>
        <dbReference type="RuleBase" id="RU000384"/>
    </source>
</evidence>
<evidence type="ECO:0000256" key="2">
    <source>
        <dbReference type="ARBA" id="ARBA00022598"/>
    </source>
</evidence>
<dbReference type="PANTHER" id="PTHR43785:SF12">
    <property type="entry name" value="TYPE-1 GLUTAMINE SYNTHETASE 2"/>
    <property type="match status" value="1"/>
</dbReference>
<keyword evidence="4" id="KW-0067">ATP-binding</keyword>
<keyword evidence="3" id="KW-0547">Nucleotide-binding</keyword>
<dbReference type="GeneID" id="23565709"/>
<dbReference type="STRING" id="237631.A0A0D1DP50"/>
<dbReference type="GO" id="GO:0005524">
    <property type="term" value="F:ATP binding"/>
    <property type="evidence" value="ECO:0007669"/>
    <property type="project" value="UniProtKB-KW"/>
</dbReference>
<dbReference type="OrthoDB" id="77835at2759"/>
<dbReference type="AlphaFoldDB" id="A0A0D1DP50"/>
<dbReference type="SUPFAM" id="SSF55931">
    <property type="entry name" value="Glutamine synthetase/guanido kinase"/>
    <property type="match status" value="1"/>
</dbReference>
<evidence type="ECO:0000313" key="9">
    <source>
        <dbReference type="Proteomes" id="UP000000561"/>
    </source>
</evidence>
<dbReference type="eggNOG" id="KOG0683">
    <property type="taxonomic scope" value="Eukaryota"/>
</dbReference>
<feature type="domain" description="GS catalytic" evidence="7">
    <location>
        <begin position="121"/>
        <end position="480"/>
    </location>
</feature>
<dbReference type="SMART" id="SM01230">
    <property type="entry name" value="Gln-synt_C"/>
    <property type="match status" value="1"/>
</dbReference>
<reference evidence="8 9" key="1">
    <citation type="journal article" date="2006" name="Nature">
        <title>Insights from the genome of the biotrophic fungal plant pathogen Ustilago maydis.</title>
        <authorList>
            <person name="Kamper J."/>
            <person name="Kahmann R."/>
            <person name="Bolker M."/>
            <person name="Ma L.J."/>
            <person name="Brefort T."/>
            <person name="Saville B.J."/>
            <person name="Banuett F."/>
            <person name="Kronstad J.W."/>
            <person name="Gold S.E."/>
            <person name="Muller O."/>
            <person name="Perlin M.H."/>
            <person name="Wosten H.A."/>
            <person name="de Vries R."/>
            <person name="Ruiz-Herrera J."/>
            <person name="Reynaga-Pena C.G."/>
            <person name="Snetselaar K."/>
            <person name="McCann M."/>
            <person name="Perez-Martin J."/>
            <person name="Feldbrugge M."/>
            <person name="Basse C.W."/>
            <person name="Steinberg G."/>
            <person name="Ibeas J.I."/>
            <person name="Holloman W."/>
            <person name="Guzman P."/>
            <person name="Farman M."/>
            <person name="Stajich J.E."/>
            <person name="Sentandreu R."/>
            <person name="Gonzalez-Prieto J.M."/>
            <person name="Kennell J.C."/>
            <person name="Molina L."/>
            <person name="Schirawski J."/>
            <person name="Mendoza-Mendoza A."/>
            <person name="Greilinger D."/>
            <person name="Munch K."/>
            <person name="Rossel N."/>
            <person name="Scherer M."/>
            <person name="Vranes M."/>
            <person name="Ladendorf O."/>
            <person name="Vincon V."/>
            <person name="Fuchs U."/>
            <person name="Sandrock B."/>
            <person name="Meng S."/>
            <person name="Ho E.C."/>
            <person name="Cahill M.J."/>
            <person name="Boyce K.J."/>
            <person name="Klose J."/>
            <person name="Klosterman S.J."/>
            <person name="Deelstra H.J."/>
            <person name="Ortiz-Castellanos L."/>
            <person name="Li W."/>
            <person name="Sanchez-Alonso P."/>
            <person name="Schreier P.H."/>
            <person name="Hauser-Hahn I."/>
            <person name="Vaupel M."/>
            <person name="Koopmann E."/>
            <person name="Friedrich G."/>
            <person name="Voss H."/>
            <person name="Schluter T."/>
            <person name="Margolis J."/>
            <person name="Platt D."/>
            <person name="Swimmer C."/>
            <person name="Gnirke A."/>
            <person name="Chen F."/>
            <person name="Vysotskaia V."/>
            <person name="Mannhaupt G."/>
            <person name="Guldener U."/>
            <person name="Munsterkotter M."/>
            <person name="Haase D."/>
            <person name="Oesterheld M."/>
            <person name="Mewes H.W."/>
            <person name="Mauceli E.W."/>
            <person name="DeCaprio D."/>
            <person name="Wade C.M."/>
            <person name="Butler J."/>
            <person name="Young S."/>
            <person name="Jaffe D.B."/>
            <person name="Calvo S."/>
            <person name="Nusbaum C."/>
            <person name="Galagan J."/>
            <person name="Birren B.W."/>
        </authorList>
    </citation>
    <scope>NUCLEOTIDE SEQUENCE [LARGE SCALE GENOMIC DNA]</scope>
    <source>
        <strain evidence="9">DSM 14603 / FGSC 9021 / UM521</strain>
    </source>
</reference>
<keyword evidence="9" id="KW-1185">Reference proteome</keyword>
<dbReference type="OMA" id="NIMTFRL"/>
<dbReference type="PROSITE" id="PS51987">
    <property type="entry name" value="GS_CATALYTIC"/>
    <property type="match status" value="1"/>
</dbReference>
<gene>
    <name evidence="8" type="ORF">UMAG_05971</name>
</gene>
<name>A0A0D1DP50_MYCMD</name>
<comment type="similarity">
    <text evidence="1 5 6">Belongs to the glutamine synthetase family.</text>
</comment>
<dbReference type="InParanoid" id="A0A0D1DP50"/>
<evidence type="ECO:0000313" key="8">
    <source>
        <dbReference type="EMBL" id="KIS66234.1"/>
    </source>
</evidence>
<evidence type="ECO:0000256" key="4">
    <source>
        <dbReference type="ARBA" id="ARBA00022840"/>
    </source>
</evidence>
<dbReference type="Proteomes" id="UP000000561">
    <property type="component" value="Chromosome 20"/>
</dbReference>
<dbReference type="InterPro" id="IPR014746">
    <property type="entry name" value="Gln_synth/guanido_kin_cat_dom"/>
</dbReference>
<dbReference type="FunFam" id="3.30.590.10:FF:000005">
    <property type="entry name" value="Probable glutamine synthetase"/>
    <property type="match status" value="1"/>
</dbReference>
<evidence type="ECO:0000256" key="3">
    <source>
        <dbReference type="ARBA" id="ARBA00022741"/>
    </source>
</evidence>
<dbReference type="GO" id="GO:0004356">
    <property type="term" value="F:glutamine synthetase activity"/>
    <property type="evidence" value="ECO:0007669"/>
    <property type="project" value="InterPro"/>
</dbReference>
<dbReference type="EMBL" id="CM003159">
    <property type="protein sequence ID" value="KIS66234.1"/>
    <property type="molecule type" value="Genomic_DNA"/>
</dbReference>
<sequence>MSQTKIKYSDLEELLKNDNKVKVAGVDVDGIVRGKYVSKKKFLSAAKPDSDFGFCSVIFGWDMHDQVYPTELLVSNKANGYRDLSAKIDLDTYRRIPWEDNLPFFLIRYFNADGSALAVCPRNLLRSVTSKVEAQLGLLCMAGAEFEYFQFAETAQTLDDKRFVKLNALTPGNHGYSMLRTSLNKDYFLQLFDAAEAFGIDVEGHHTETGPGVYETALAYTEVTRMADMAVLYKLLAKSIGMQHGITPTFMAKPWANLAGCSGHIHVSLRDASTGKNVFGLSAEQIAAGGRADAEYDDVKYLSEIGEQFLAGLMTGLPDIMPLLCPTINSYKRLTTGEAYWAPNICSYGYDSRLASVRILGPPDVPDYGTRFEVRVPGADLNAPYAFAAVFALGLYGIQNKLKLPFAPMDASRSVKEQKLVYLPTSLEAATHRFMHAHSLARKVLGDTLVDHFGGTRLHEVSLFNQTVTNWEMERYMELI</sequence>
<dbReference type="InterPro" id="IPR008146">
    <property type="entry name" value="Gln_synth_cat_dom"/>
</dbReference>
<keyword evidence="2" id="KW-0436">Ligase</keyword>
<accession>A0A0D1DP50</accession>
<dbReference type="Pfam" id="PF00120">
    <property type="entry name" value="Gln-synt_C"/>
    <property type="match status" value="1"/>
</dbReference>
<evidence type="ECO:0000256" key="5">
    <source>
        <dbReference type="PROSITE-ProRule" id="PRU01331"/>
    </source>
</evidence>